<comment type="subcellular location">
    <subcellularLocation>
        <location evidence="1">Membrane</location>
    </subcellularLocation>
</comment>
<dbReference type="InterPro" id="IPR004089">
    <property type="entry name" value="MCPsignal_dom"/>
</dbReference>
<evidence type="ECO:0000256" key="5">
    <source>
        <dbReference type="ARBA" id="ARBA00023224"/>
    </source>
</evidence>
<keyword evidence="3 8" id="KW-1133">Transmembrane helix</keyword>
<keyword evidence="4 8" id="KW-0472">Membrane</keyword>
<evidence type="ECO:0000259" key="10">
    <source>
        <dbReference type="PROSITE" id="PS50885"/>
    </source>
</evidence>
<dbReference type="Pfam" id="PF00672">
    <property type="entry name" value="HAMP"/>
    <property type="match status" value="1"/>
</dbReference>
<dbReference type="Gene3D" id="1.10.287.950">
    <property type="entry name" value="Methyl-accepting chemotaxis protein"/>
    <property type="match status" value="1"/>
</dbReference>
<dbReference type="GO" id="GO:0016020">
    <property type="term" value="C:membrane"/>
    <property type="evidence" value="ECO:0007669"/>
    <property type="project" value="UniProtKB-SubCell"/>
</dbReference>
<protein>
    <submittedName>
        <fullName evidence="11">Methyl-accepting chemotaxis protein</fullName>
    </submittedName>
</protein>
<keyword evidence="5 7" id="KW-0807">Transducer</keyword>
<evidence type="ECO:0000256" key="6">
    <source>
        <dbReference type="ARBA" id="ARBA00029447"/>
    </source>
</evidence>
<feature type="transmembrane region" description="Helical" evidence="8">
    <location>
        <begin position="197"/>
        <end position="219"/>
    </location>
</feature>
<reference evidence="13 14" key="1">
    <citation type="submission" date="2016-10" db="EMBL/GenBank/DDBJ databases">
        <authorList>
            <person name="de Groot N.N."/>
        </authorList>
    </citation>
    <scope>NUCLEOTIDE SEQUENCE [LARGE SCALE GENOMIC DNA]</scope>
    <source>
        <strain evidence="12 13">CGMCC 1.9095</strain>
        <strain evidence="11 14">DSM 22558</strain>
    </source>
</reference>
<dbReference type="AlphaFoldDB" id="A0A1H9U5G2"/>
<evidence type="ECO:0000259" key="9">
    <source>
        <dbReference type="PROSITE" id="PS50111"/>
    </source>
</evidence>
<feature type="domain" description="Methyl-accepting transducer" evidence="9">
    <location>
        <begin position="278"/>
        <end position="514"/>
    </location>
</feature>
<proteinExistence type="inferred from homology"/>
<dbReference type="GO" id="GO:0007165">
    <property type="term" value="P:signal transduction"/>
    <property type="evidence" value="ECO:0007669"/>
    <property type="project" value="UniProtKB-KW"/>
</dbReference>
<evidence type="ECO:0000313" key="12">
    <source>
        <dbReference type="EMBL" id="SFM05198.1"/>
    </source>
</evidence>
<organism evidence="11 14">
    <name type="scientific">Halopseudomonas bauzanensis</name>
    <dbReference type="NCBI Taxonomy" id="653930"/>
    <lineage>
        <taxon>Bacteria</taxon>
        <taxon>Pseudomonadati</taxon>
        <taxon>Pseudomonadota</taxon>
        <taxon>Gammaproteobacteria</taxon>
        <taxon>Pseudomonadales</taxon>
        <taxon>Pseudomonadaceae</taxon>
        <taxon>Halopseudomonas</taxon>
    </lineage>
</organism>
<evidence type="ECO:0000256" key="1">
    <source>
        <dbReference type="ARBA" id="ARBA00004370"/>
    </source>
</evidence>
<evidence type="ECO:0000256" key="8">
    <source>
        <dbReference type="SAM" id="Phobius"/>
    </source>
</evidence>
<keyword evidence="13" id="KW-1185">Reference proteome</keyword>
<dbReference type="EMBL" id="FOGN01000003">
    <property type="protein sequence ID" value="SES04481.1"/>
    <property type="molecule type" value="Genomic_DNA"/>
</dbReference>
<name>A0A1H9U5G2_9GAMM</name>
<dbReference type="RefSeq" id="WP_328586273.1">
    <property type="nucleotide sequence ID" value="NZ_FOGN01000003.1"/>
</dbReference>
<dbReference type="PROSITE" id="PS50111">
    <property type="entry name" value="CHEMOTAXIS_TRANSDUC_2"/>
    <property type="match status" value="1"/>
</dbReference>
<evidence type="ECO:0000313" key="13">
    <source>
        <dbReference type="Proteomes" id="UP000186599"/>
    </source>
</evidence>
<evidence type="ECO:0000256" key="2">
    <source>
        <dbReference type="ARBA" id="ARBA00022692"/>
    </source>
</evidence>
<dbReference type="SMART" id="SM00283">
    <property type="entry name" value="MA"/>
    <property type="match status" value="1"/>
</dbReference>
<dbReference type="PANTHER" id="PTHR32089:SF112">
    <property type="entry name" value="LYSOZYME-LIKE PROTEIN-RELATED"/>
    <property type="match status" value="1"/>
</dbReference>
<dbReference type="EMBL" id="FOUA01000003">
    <property type="protein sequence ID" value="SFM05198.1"/>
    <property type="molecule type" value="Genomic_DNA"/>
</dbReference>
<evidence type="ECO:0000256" key="7">
    <source>
        <dbReference type="PROSITE-ProRule" id="PRU00284"/>
    </source>
</evidence>
<dbReference type="CDD" id="cd06225">
    <property type="entry name" value="HAMP"/>
    <property type="match status" value="1"/>
</dbReference>
<gene>
    <name evidence="12" type="ORF">SAMN04487855_2146</name>
    <name evidence="11" type="ORF">SAMN05216589_2147</name>
</gene>
<dbReference type="STRING" id="653930.SAMN05216589_2147"/>
<feature type="domain" description="HAMP" evidence="10">
    <location>
        <begin position="221"/>
        <end position="273"/>
    </location>
</feature>
<comment type="similarity">
    <text evidence="6">Belongs to the methyl-accepting chemotaxis (MCP) protein family.</text>
</comment>
<sequence>MMPWLSRFSIGAKLLFAPALIVFLLIVISAVAYDGLKRQQAVLHQVEHVRFSQYQRALDIAAASQAAMVGSYAAVVQVIQSEGNVSEEEMQFYVEDMRASVKDMLAGIEQGLSESASLTAEEMVLYQNLQEQAVAFGGGVEQLADASLNNPYLAPSQLGYVRADYTRLVGLLNLYLDQQKELASMSFTSADATAKSVTTALAVAVLVAIALALVVGLLVRHQILRSIKAIEQAAIKLRDGDLTHRVEVTGRDEIAQTAMAFNALIISLQRAVQQVTRIAESVGASAEELVTTSNEVARGANEQAGAAIQASSTVEQMSVGIASIASHAENLRSSADASMRGAENGRSALARLLDEICRVRDAFAAITLSVGDFVSSTTAITDSINRVKELSAQTNLLALNAAIEAARAGESGRGFSVVADEVRILAQRSAVAANSINELTDELESQSGSVTRVLDEGAAALDSSQVLLQELENVLLEAAGLVGASSTGVSEIALAVQIQNEGGKDISLGIERIAKMAEEGDLISHQVTSAVASLRELAGELELSVSHFRT</sequence>
<evidence type="ECO:0000313" key="11">
    <source>
        <dbReference type="EMBL" id="SES04481.1"/>
    </source>
</evidence>
<dbReference type="InterPro" id="IPR003660">
    <property type="entry name" value="HAMP_dom"/>
</dbReference>
<dbReference type="SMART" id="SM00304">
    <property type="entry name" value="HAMP"/>
    <property type="match status" value="1"/>
</dbReference>
<dbReference type="Pfam" id="PF00015">
    <property type="entry name" value="MCPsignal"/>
    <property type="match status" value="1"/>
</dbReference>
<dbReference type="Proteomes" id="UP000186904">
    <property type="component" value="Unassembled WGS sequence"/>
</dbReference>
<evidence type="ECO:0000256" key="4">
    <source>
        <dbReference type="ARBA" id="ARBA00023136"/>
    </source>
</evidence>
<dbReference type="PROSITE" id="PS50885">
    <property type="entry name" value="HAMP"/>
    <property type="match status" value="1"/>
</dbReference>
<keyword evidence="2 8" id="KW-0812">Transmembrane</keyword>
<evidence type="ECO:0000313" key="14">
    <source>
        <dbReference type="Proteomes" id="UP000186904"/>
    </source>
</evidence>
<accession>A0A1H9U5G2</accession>
<dbReference type="GO" id="GO:0006935">
    <property type="term" value="P:chemotaxis"/>
    <property type="evidence" value="ECO:0007669"/>
    <property type="project" value="UniProtKB-ARBA"/>
</dbReference>
<dbReference type="Proteomes" id="UP000186599">
    <property type="component" value="Unassembled WGS sequence"/>
</dbReference>
<evidence type="ECO:0000256" key="3">
    <source>
        <dbReference type="ARBA" id="ARBA00022989"/>
    </source>
</evidence>
<dbReference type="PANTHER" id="PTHR32089">
    <property type="entry name" value="METHYL-ACCEPTING CHEMOTAXIS PROTEIN MCPB"/>
    <property type="match status" value="1"/>
</dbReference>
<dbReference type="SUPFAM" id="SSF58104">
    <property type="entry name" value="Methyl-accepting chemotaxis protein (MCP) signaling domain"/>
    <property type="match status" value="1"/>
</dbReference>